<evidence type="ECO:0000313" key="9">
    <source>
        <dbReference type="Proteomes" id="UP000632289"/>
    </source>
</evidence>
<feature type="transmembrane region" description="Helical" evidence="6">
    <location>
        <begin position="451"/>
        <end position="468"/>
    </location>
</feature>
<feature type="transmembrane region" description="Helical" evidence="6">
    <location>
        <begin position="199"/>
        <end position="220"/>
    </location>
</feature>
<feature type="transmembrane region" description="Helical" evidence="6">
    <location>
        <begin position="155"/>
        <end position="176"/>
    </location>
</feature>
<feature type="transmembrane region" description="Helical" evidence="6">
    <location>
        <begin position="251"/>
        <end position="268"/>
    </location>
</feature>
<feature type="transmembrane region" description="Helical" evidence="6">
    <location>
        <begin position="129"/>
        <end position="148"/>
    </location>
</feature>
<keyword evidence="8" id="KW-0436">Ligase</keyword>
<dbReference type="Pfam" id="PF04932">
    <property type="entry name" value="Wzy_C"/>
    <property type="match status" value="1"/>
</dbReference>
<sequence length="485" mass="49715">MATATAPRPRAPDGTAPSPRPVADPAPAPSPSYRATGRTTRARWARYAPGLPVVAVLLLLCLPTGSGDSRVTPADAACAALVLWCALRALRERERPLTRRAALVLAAPAVGIALAAITSRDPAAGLPGLVRYLEVFVLVPAAVVLALRHPRHARLVMAGLLLLAVVQGAVGVHQYVTGTGASYRGQDIRAVGTFGPLDVMGMSTVVSHGLLVALAVGLAPPARSPRWLRPAALGCAAALVVPLVLSFSRGAWIATAVACAAVLLLAGARLALRTLAVVACAGVVLVGGFGIGSQLIGERLGSITDVTAAPDQSVTDRYTLWAAAVSIWRDAPLTGVGLKGFPDHRDAHASLALSSGSDIAGAGSDFRREPLLSPHNMYLLVLSEQGLVGLLALGGSWAALAVCAVRRLRTGPAPPGAPGGRWAERDCGLLAVGMLCWQLVDFLYADIGGPSTALTGIVFGFVAWWALAARPAGEPGPAARTAVGR</sequence>
<feature type="compositionally biased region" description="Low complexity" evidence="5">
    <location>
        <begin position="1"/>
        <end position="17"/>
    </location>
</feature>
<protein>
    <submittedName>
        <fullName evidence="8">O-antigen ligase family protein</fullName>
    </submittedName>
</protein>
<evidence type="ECO:0000256" key="1">
    <source>
        <dbReference type="ARBA" id="ARBA00004141"/>
    </source>
</evidence>
<dbReference type="GO" id="GO:0016020">
    <property type="term" value="C:membrane"/>
    <property type="evidence" value="ECO:0007669"/>
    <property type="project" value="UniProtKB-SubCell"/>
</dbReference>
<keyword evidence="4 6" id="KW-0472">Membrane</keyword>
<organism evidence="8 9">
    <name type="scientific">Streptomyces chumphonensis</name>
    <dbReference type="NCBI Taxonomy" id="1214925"/>
    <lineage>
        <taxon>Bacteria</taxon>
        <taxon>Bacillati</taxon>
        <taxon>Actinomycetota</taxon>
        <taxon>Actinomycetes</taxon>
        <taxon>Kitasatosporales</taxon>
        <taxon>Streptomycetaceae</taxon>
        <taxon>Streptomyces</taxon>
    </lineage>
</organism>
<feature type="transmembrane region" description="Helical" evidence="6">
    <location>
        <begin position="227"/>
        <end position="245"/>
    </location>
</feature>
<evidence type="ECO:0000256" key="6">
    <source>
        <dbReference type="SAM" id="Phobius"/>
    </source>
</evidence>
<dbReference type="PANTHER" id="PTHR37422:SF13">
    <property type="entry name" value="LIPOPOLYSACCHARIDE BIOSYNTHESIS PROTEIN PA4999-RELATED"/>
    <property type="match status" value="1"/>
</dbReference>
<comment type="subcellular location">
    <subcellularLocation>
        <location evidence="1">Membrane</location>
        <topology evidence="1">Multi-pass membrane protein</topology>
    </subcellularLocation>
</comment>
<feature type="compositionally biased region" description="Pro residues" evidence="5">
    <location>
        <begin position="18"/>
        <end position="30"/>
    </location>
</feature>
<evidence type="ECO:0000259" key="7">
    <source>
        <dbReference type="Pfam" id="PF04932"/>
    </source>
</evidence>
<evidence type="ECO:0000256" key="5">
    <source>
        <dbReference type="SAM" id="MobiDB-lite"/>
    </source>
</evidence>
<dbReference type="InterPro" id="IPR007016">
    <property type="entry name" value="O-antigen_ligase-rel_domated"/>
</dbReference>
<feature type="transmembrane region" description="Helical" evidence="6">
    <location>
        <begin position="275"/>
        <end position="296"/>
    </location>
</feature>
<evidence type="ECO:0000256" key="2">
    <source>
        <dbReference type="ARBA" id="ARBA00022692"/>
    </source>
</evidence>
<evidence type="ECO:0000256" key="4">
    <source>
        <dbReference type="ARBA" id="ARBA00023136"/>
    </source>
</evidence>
<comment type="caution">
    <text evidence="8">The sequence shown here is derived from an EMBL/GenBank/DDBJ whole genome shotgun (WGS) entry which is preliminary data.</text>
</comment>
<evidence type="ECO:0000256" key="3">
    <source>
        <dbReference type="ARBA" id="ARBA00022989"/>
    </source>
</evidence>
<dbReference type="RefSeq" id="WP_191208834.1">
    <property type="nucleotide sequence ID" value="NZ_BAABKL010000018.1"/>
</dbReference>
<dbReference type="GO" id="GO:0016874">
    <property type="term" value="F:ligase activity"/>
    <property type="evidence" value="ECO:0007669"/>
    <property type="project" value="UniProtKB-KW"/>
</dbReference>
<dbReference type="InterPro" id="IPR051533">
    <property type="entry name" value="WaaL-like"/>
</dbReference>
<dbReference type="AlphaFoldDB" id="A0A927EZC6"/>
<dbReference type="PANTHER" id="PTHR37422">
    <property type="entry name" value="TEICHURONIC ACID BIOSYNTHESIS PROTEIN TUAE"/>
    <property type="match status" value="1"/>
</dbReference>
<gene>
    <name evidence="8" type="ORF">IF129_08080</name>
</gene>
<feature type="transmembrane region" description="Helical" evidence="6">
    <location>
        <begin position="71"/>
        <end position="90"/>
    </location>
</feature>
<keyword evidence="3 6" id="KW-1133">Transmembrane helix</keyword>
<feature type="region of interest" description="Disordered" evidence="5">
    <location>
        <begin position="1"/>
        <end position="35"/>
    </location>
</feature>
<reference evidence="8" key="1">
    <citation type="submission" date="2020-09" db="EMBL/GenBank/DDBJ databases">
        <title>Secondary metabolite and genome analysis of marine Streptomyces chumphonensis KK1-2T.</title>
        <authorList>
            <person name="Phongsopitanun W."/>
            <person name="Kanchanasin P."/>
            <person name="Pittayakhajonwut P."/>
            <person name="Suwanborirux K."/>
            <person name="Tanasupawat S."/>
        </authorList>
    </citation>
    <scope>NUCLEOTIDE SEQUENCE</scope>
    <source>
        <strain evidence="8">KK1-2</strain>
    </source>
</reference>
<accession>A0A927EZC6</accession>
<dbReference type="Proteomes" id="UP000632289">
    <property type="component" value="Unassembled WGS sequence"/>
</dbReference>
<proteinExistence type="predicted"/>
<keyword evidence="9" id="KW-1185">Reference proteome</keyword>
<evidence type="ECO:0000313" key="8">
    <source>
        <dbReference type="EMBL" id="MBD3931521.1"/>
    </source>
</evidence>
<feature type="domain" description="O-antigen ligase-related" evidence="7">
    <location>
        <begin position="237"/>
        <end position="393"/>
    </location>
</feature>
<dbReference type="EMBL" id="JACXYU010000003">
    <property type="protein sequence ID" value="MBD3931521.1"/>
    <property type="molecule type" value="Genomic_DNA"/>
</dbReference>
<feature type="transmembrane region" description="Helical" evidence="6">
    <location>
        <begin position="387"/>
        <end position="406"/>
    </location>
</feature>
<name>A0A927EZC6_9ACTN</name>
<keyword evidence="2 6" id="KW-0812">Transmembrane</keyword>
<feature type="transmembrane region" description="Helical" evidence="6">
    <location>
        <begin position="97"/>
        <end position="117"/>
    </location>
</feature>
<feature type="transmembrane region" description="Helical" evidence="6">
    <location>
        <begin position="44"/>
        <end position="65"/>
    </location>
</feature>